<evidence type="ECO:0008006" key="12">
    <source>
        <dbReference type="Google" id="ProtNLM"/>
    </source>
</evidence>
<evidence type="ECO:0000256" key="5">
    <source>
        <dbReference type="ARBA" id="ARBA00022491"/>
    </source>
</evidence>
<dbReference type="GO" id="GO:0005737">
    <property type="term" value="C:cytoplasm"/>
    <property type="evidence" value="ECO:0007669"/>
    <property type="project" value="UniProtKB-SubCell"/>
</dbReference>
<evidence type="ECO:0000256" key="2">
    <source>
        <dbReference type="ARBA" id="ARBA00004496"/>
    </source>
</evidence>
<evidence type="ECO:0000256" key="7">
    <source>
        <dbReference type="ARBA" id="ARBA00023163"/>
    </source>
</evidence>
<evidence type="ECO:0000256" key="6">
    <source>
        <dbReference type="ARBA" id="ARBA00023015"/>
    </source>
</evidence>
<dbReference type="PANTHER" id="PTHR40468">
    <property type="entry name" value="YALI0A15257P"/>
    <property type="match status" value="1"/>
</dbReference>
<sequence>MSSPWKKKQPEVVVDAVLKRAEVGKIGRKLKTRLALAQFKAARGWEDLTLDSIEPKVEEELRKRRPTSSGDMFSDSSSSAALDFRSSPIKNPAIFSDQVGPRSGSGSEYRKRHYNTFEQSSSSASSRKRFRSSPTKPINNRGYQLTQSSPIKPRKQPHFTTSSGPDISFYARSSRNDMHNNFAAISDDEENNLPEHSFNIRSSPPRTPSPVRIKGSLRRKNGKSGEEGADLLLYLATSPSPANPTRSRMQPPSTPPPKQLALPSSMMNTPGGSGSGFMNFQPNTPSQHFDFADFVNITPSPAQKAWPKTPRTAKTPLTVARRRLDFDNPNASPNMRDGPGATKHTGLGMQLGGNLLS</sequence>
<keyword evidence="6" id="KW-0805">Transcription regulation</keyword>
<feature type="compositionally biased region" description="Polar residues" evidence="9">
    <location>
        <begin position="134"/>
        <end position="150"/>
    </location>
</feature>
<comment type="caution">
    <text evidence="10">The sequence shown here is derived from an EMBL/GenBank/DDBJ whole genome shotgun (WGS) entry which is preliminary data.</text>
</comment>
<dbReference type="InterPro" id="IPR013734">
    <property type="entry name" value="TF_Nrm1/Whi5"/>
</dbReference>
<feature type="compositionally biased region" description="Low complexity" evidence="9">
    <location>
        <begin position="68"/>
        <end position="87"/>
    </location>
</feature>
<evidence type="ECO:0000313" key="11">
    <source>
        <dbReference type="Proteomes" id="UP000664132"/>
    </source>
</evidence>
<keyword evidence="4" id="KW-0963">Cytoplasm</keyword>
<dbReference type="OrthoDB" id="2163387at2759"/>
<comment type="subcellular location">
    <subcellularLocation>
        <location evidence="2">Cytoplasm</location>
    </subcellularLocation>
    <subcellularLocation>
        <location evidence="1">Nucleus</location>
    </subcellularLocation>
</comment>
<gene>
    <name evidence="10" type="ORF">IFR04_003762</name>
</gene>
<evidence type="ECO:0000256" key="3">
    <source>
        <dbReference type="ARBA" id="ARBA00006922"/>
    </source>
</evidence>
<reference evidence="10" key="1">
    <citation type="submission" date="2021-02" db="EMBL/GenBank/DDBJ databases">
        <title>Genome sequence Cadophora malorum strain M34.</title>
        <authorList>
            <person name="Stefanovic E."/>
            <person name="Vu D."/>
            <person name="Scully C."/>
            <person name="Dijksterhuis J."/>
            <person name="Roader J."/>
            <person name="Houbraken J."/>
        </authorList>
    </citation>
    <scope>NUCLEOTIDE SEQUENCE</scope>
    <source>
        <strain evidence="10">M34</strain>
    </source>
</reference>
<dbReference type="EMBL" id="JAFJYH010000039">
    <property type="protein sequence ID" value="KAG4423125.1"/>
    <property type="molecule type" value="Genomic_DNA"/>
</dbReference>
<dbReference type="GO" id="GO:0005634">
    <property type="term" value="C:nucleus"/>
    <property type="evidence" value="ECO:0007669"/>
    <property type="project" value="UniProtKB-SubCell"/>
</dbReference>
<dbReference type="AlphaFoldDB" id="A0A8H8BT42"/>
<keyword evidence="11" id="KW-1185">Reference proteome</keyword>
<protein>
    <recommendedName>
        <fullName evidence="12">Cyclin-dependent kinase</fullName>
    </recommendedName>
</protein>
<keyword evidence="7" id="KW-0804">Transcription</keyword>
<evidence type="ECO:0000256" key="8">
    <source>
        <dbReference type="ARBA" id="ARBA00023242"/>
    </source>
</evidence>
<evidence type="ECO:0000313" key="10">
    <source>
        <dbReference type="EMBL" id="KAG4423125.1"/>
    </source>
</evidence>
<feature type="compositionally biased region" description="Polar residues" evidence="9">
    <location>
        <begin position="237"/>
        <end position="251"/>
    </location>
</feature>
<proteinExistence type="inferred from homology"/>
<feature type="compositionally biased region" description="Low complexity" evidence="9">
    <location>
        <begin position="201"/>
        <end position="212"/>
    </location>
</feature>
<evidence type="ECO:0000256" key="1">
    <source>
        <dbReference type="ARBA" id="ARBA00004123"/>
    </source>
</evidence>
<name>A0A8H8BT42_9HELO</name>
<keyword evidence="8" id="KW-0539">Nucleus</keyword>
<feature type="region of interest" description="Disordered" evidence="9">
    <location>
        <begin position="188"/>
        <end position="263"/>
    </location>
</feature>
<keyword evidence="5" id="KW-0678">Repressor</keyword>
<comment type="similarity">
    <text evidence="3">Belongs to the WHI5/NRM1 family.</text>
</comment>
<evidence type="ECO:0000256" key="9">
    <source>
        <dbReference type="SAM" id="MobiDB-lite"/>
    </source>
</evidence>
<feature type="region of interest" description="Disordered" evidence="9">
    <location>
        <begin position="325"/>
        <end position="357"/>
    </location>
</feature>
<evidence type="ECO:0000256" key="4">
    <source>
        <dbReference type="ARBA" id="ARBA00022490"/>
    </source>
</evidence>
<dbReference type="Proteomes" id="UP000664132">
    <property type="component" value="Unassembled WGS sequence"/>
</dbReference>
<dbReference type="PANTHER" id="PTHR40468:SF1">
    <property type="entry name" value="TOPOISOMERASE I DAMAGE AFFECTED PROTEIN 11"/>
    <property type="match status" value="1"/>
</dbReference>
<feature type="region of interest" description="Disordered" evidence="9">
    <location>
        <begin position="55"/>
        <end position="165"/>
    </location>
</feature>
<dbReference type="Pfam" id="PF08528">
    <property type="entry name" value="Whi5"/>
    <property type="match status" value="1"/>
</dbReference>
<organism evidence="10 11">
    <name type="scientific">Cadophora malorum</name>
    <dbReference type="NCBI Taxonomy" id="108018"/>
    <lineage>
        <taxon>Eukaryota</taxon>
        <taxon>Fungi</taxon>
        <taxon>Dikarya</taxon>
        <taxon>Ascomycota</taxon>
        <taxon>Pezizomycotina</taxon>
        <taxon>Leotiomycetes</taxon>
        <taxon>Helotiales</taxon>
        <taxon>Ploettnerulaceae</taxon>
        <taxon>Cadophora</taxon>
    </lineage>
</organism>
<accession>A0A8H8BT42</accession>